<accession>A0A223EGB8</accession>
<feature type="domain" description="Adenine deaminase C-terminal" evidence="6">
    <location>
        <begin position="416"/>
        <end position="577"/>
    </location>
</feature>
<sequence>MGECLMLEQRYRWKNKHLREHIDVLDGNRAPHILLKNTTYLNQALRKWVKANIWIYDDRIIYVGDKLPDNIDRCEMVDCTNQYLVPGYIEPHSHPSQLYNPLSFSRYASHFGTTTLINDNLPFLLQLDKKKAFSLLKELRNIPVTMYWWSRFDGQTELIDEDMVFSHGAVKSWLEHDAVLQGGELTGWPKLLDGDDMMLHWIQEAKRMRKKIEGHFPGASEKTLAKMTLFGADCDHEAMTGDEVMSRLLQGYYVSLRHSSIRPDLPKMIQEIHELGIDHYDKFFYTTDGSPPSFYEGGFIDCLIKIAIEHGVPVIDAYNMATINIARYYNIEYLHGNIATGRVANINFLTDVKEPAPVSVMAKGKWVKRDGEIIPDKQEIEWSDFDFKPLDLDWELSLKEDFEFSMPFGIELVNNVITKPYSLANDVGHEELNFEDDECFFMLIDREGKWRINTILKGFADKLCGFAGSYTNTGDIILIGKRKKDMHLAFNRLKEIGGGIVLTEHGNVIHELPLKLKGVMSTKEVPELIEEENELKTLLRERGYRFADPVYTLSFFSTTHLPYIRLTQRGVYDVMNKTILFPTIMR</sequence>
<dbReference type="PANTHER" id="PTHR11113:SF6">
    <property type="entry name" value="ADENINE DEAMINASE YERA-RELATED"/>
    <property type="match status" value="1"/>
</dbReference>
<organism evidence="7 8">
    <name type="scientific">Peribacillus simplex NBRC 15720 = DSM 1321</name>
    <dbReference type="NCBI Taxonomy" id="1349754"/>
    <lineage>
        <taxon>Bacteria</taxon>
        <taxon>Bacillati</taxon>
        <taxon>Bacillota</taxon>
        <taxon>Bacilli</taxon>
        <taxon>Bacillales</taxon>
        <taxon>Bacillaceae</taxon>
        <taxon>Peribacillus</taxon>
    </lineage>
</organism>
<evidence type="ECO:0000259" key="5">
    <source>
        <dbReference type="Pfam" id="PF01979"/>
    </source>
</evidence>
<evidence type="ECO:0000256" key="3">
    <source>
        <dbReference type="ARBA" id="ARBA00022801"/>
    </source>
</evidence>
<keyword evidence="3" id="KW-0378">Hydrolase</keyword>
<evidence type="ECO:0000256" key="4">
    <source>
        <dbReference type="ARBA" id="ARBA00047720"/>
    </source>
</evidence>
<dbReference type="InterPro" id="IPR011059">
    <property type="entry name" value="Metal-dep_hydrolase_composite"/>
</dbReference>
<dbReference type="InterPro" id="IPR026912">
    <property type="entry name" value="Adenine_deam_C"/>
</dbReference>
<protein>
    <recommendedName>
        <fullName evidence="2">adenine deaminase</fullName>
        <ecNumber evidence="2">3.5.4.2</ecNumber>
    </recommendedName>
</protein>
<evidence type="ECO:0000313" key="7">
    <source>
        <dbReference type="EMBL" id="ASS94282.1"/>
    </source>
</evidence>
<dbReference type="EC" id="3.5.4.2" evidence="2"/>
<evidence type="ECO:0000259" key="6">
    <source>
        <dbReference type="Pfam" id="PF13382"/>
    </source>
</evidence>
<evidence type="ECO:0000256" key="2">
    <source>
        <dbReference type="ARBA" id="ARBA00012782"/>
    </source>
</evidence>
<dbReference type="SUPFAM" id="SSF51556">
    <property type="entry name" value="Metallo-dependent hydrolases"/>
    <property type="match status" value="1"/>
</dbReference>
<evidence type="ECO:0000256" key="1">
    <source>
        <dbReference type="ARBA" id="ARBA00006773"/>
    </source>
</evidence>
<dbReference type="AlphaFoldDB" id="A0A223EGB8"/>
<dbReference type="PANTHER" id="PTHR11113">
    <property type="entry name" value="N-ACETYLGLUCOSAMINE-6-PHOSPHATE DEACETYLASE"/>
    <property type="match status" value="1"/>
</dbReference>
<dbReference type="Pfam" id="PF01979">
    <property type="entry name" value="Amidohydro_1"/>
    <property type="match status" value="1"/>
</dbReference>
<gene>
    <name evidence="7" type="ORF">BS1321_10105</name>
</gene>
<dbReference type="InterPro" id="IPR032466">
    <property type="entry name" value="Metal_Hydrolase"/>
</dbReference>
<evidence type="ECO:0000313" key="8">
    <source>
        <dbReference type="Proteomes" id="UP000214618"/>
    </source>
</evidence>
<dbReference type="Pfam" id="PF13382">
    <property type="entry name" value="Adenine_deam_C"/>
    <property type="match status" value="1"/>
</dbReference>
<dbReference type="GO" id="GO:0000034">
    <property type="term" value="F:adenine deaminase activity"/>
    <property type="evidence" value="ECO:0007669"/>
    <property type="project" value="UniProtKB-EC"/>
</dbReference>
<comment type="similarity">
    <text evidence="1">Belongs to the metallo-dependent hydrolases superfamily. Adenine deaminase family.</text>
</comment>
<feature type="domain" description="Amidohydrolase-related" evidence="5">
    <location>
        <begin position="83"/>
        <end position="367"/>
    </location>
</feature>
<comment type="catalytic activity">
    <reaction evidence="4">
        <text>adenine + H2O + H(+) = hypoxanthine + NH4(+)</text>
        <dbReference type="Rhea" id="RHEA:23688"/>
        <dbReference type="ChEBI" id="CHEBI:15377"/>
        <dbReference type="ChEBI" id="CHEBI:15378"/>
        <dbReference type="ChEBI" id="CHEBI:16708"/>
        <dbReference type="ChEBI" id="CHEBI:17368"/>
        <dbReference type="ChEBI" id="CHEBI:28938"/>
        <dbReference type="EC" id="3.5.4.2"/>
    </reaction>
</comment>
<dbReference type="Gene3D" id="2.30.40.10">
    <property type="entry name" value="Urease, subunit C, domain 1"/>
    <property type="match status" value="1"/>
</dbReference>
<dbReference type="SUPFAM" id="SSF51338">
    <property type="entry name" value="Composite domain of metallo-dependent hydrolases"/>
    <property type="match status" value="1"/>
</dbReference>
<dbReference type="InterPro" id="IPR006680">
    <property type="entry name" value="Amidohydro-rel"/>
</dbReference>
<dbReference type="Gene3D" id="3.20.20.140">
    <property type="entry name" value="Metal-dependent hydrolases"/>
    <property type="match status" value="1"/>
</dbReference>
<dbReference type="Proteomes" id="UP000214618">
    <property type="component" value="Chromosome"/>
</dbReference>
<name>A0A223EGB8_9BACI</name>
<proteinExistence type="inferred from homology"/>
<reference evidence="7 8" key="1">
    <citation type="submission" date="2016-10" db="EMBL/GenBank/DDBJ databases">
        <title>The whole genome sequencing and assembly of Bacillus simplex DSM 1321 strain.</title>
        <authorList>
            <person name="Park M.-K."/>
            <person name="Lee Y.-J."/>
            <person name="Yi H."/>
            <person name="Bahn Y.-S."/>
            <person name="Kim J.F."/>
            <person name="Lee D.-W."/>
        </authorList>
    </citation>
    <scope>NUCLEOTIDE SEQUENCE [LARGE SCALE GENOMIC DNA]</scope>
    <source>
        <strain evidence="7 8">DSM 1321</strain>
    </source>
</reference>
<dbReference type="EMBL" id="CP017704">
    <property type="protein sequence ID" value="ASS94282.1"/>
    <property type="molecule type" value="Genomic_DNA"/>
</dbReference>